<reference evidence="2" key="1">
    <citation type="journal article" date="2021" name="Antonie Van Leeuwenhoek">
        <title>Draft genome and description of Waterburya agarophytonicola gen. nov. sp. nov. (Pleurocapsales, Cyanobacteria): a seaweed symbiont.</title>
        <authorList>
            <person name="Bonthond G."/>
            <person name="Shalygin S."/>
            <person name="Bayer T."/>
            <person name="Weinberger F."/>
        </authorList>
    </citation>
    <scope>NUCLEOTIDE SEQUENCE</scope>
    <source>
        <strain evidence="2">KI4</strain>
    </source>
</reference>
<protein>
    <submittedName>
        <fullName evidence="2">Uncharacterized protein</fullName>
    </submittedName>
</protein>
<evidence type="ECO:0000313" key="2">
    <source>
        <dbReference type="EMBL" id="MCC0176399.1"/>
    </source>
</evidence>
<gene>
    <name evidence="2" type="ORF">I4641_05335</name>
</gene>
<proteinExistence type="predicted"/>
<dbReference type="EMBL" id="JADWDC010000009">
    <property type="protein sequence ID" value="MCC0176399.1"/>
    <property type="molecule type" value="Genomic_DNA"/>
</dbReference>
<accession>A0A964FGA3</accession>
<keyword evidence="3" id="KW-1185">Reference proteome</keyword>
<sequence>MGDKDFFLSPDDAQTMGDINYMRTSKRTRRTFPKTLKNPNGFAIENEVSAMEDRSGMYKNNNNNQNIAVNTLFNPTPSTQSQPGITGGSAVNQTNSVQPEAPAPQARRKSDSSMDMFRNMAKNIRR</sequence>
<evidence type="ECO:0000313" key="3">
    <source>
        <dbReference type="Proteomes" id="UP000729733"/>
    </source>
</evidence>
<feature type="compositionally biased region" description="Polar residues" evidence="1">
    <location>
        <begin position="68"/>
        <end position="98"/>
    </location>
</feature>
<dbReference type="RefSeq" id="WP_229639440.1">
    <property type="nucleotide sequence ID" value="NZ_JADWDC010000009.1"/>
</dbReference>
<feature type="region of interest" description="Disordered" evidence="1">
    <location>
        <begin position="68"/>
        <end position="126"/>
    </location>
</feature>
<comment type="caution">
    <text evidence="2">The sequence shown here is derived from an EMBL/GenBank/DDBJ whole genome shotgun (WGS) entry which is preliminary data.</text>
</comment>
<evidence type="ECO:0000256" key="1">
    <source>
        <dbReference type="SAM" id="MobiDB-lite"/>
    </source>
</evidence>
<dbReference type="AlphaFoldDB" id="A0A964FGA3"/>
<name>A0A964FGA3_9CYAN</name>
<dbReference type="Proteomes" id="UP000729733">
    <property type="component" value="Unassembled WGS sequence"/>
</dbReference>
<organism evidence="2 3">
    <name type="scientific">Waterburya agarophytonicola KI4</name>
    <dbReference type="NCBI Taxonomy" id="2874699"/>
    <lineage>
        <taxon>Bacteria</taxon>
        <taxon>Bacillati</taxon>
        <taxon>Cyanobacteriota</taxon>
        <taxon>Cyanophyceae</taxon>
        <taxon>Pleurocapsales</taxon>
        <taxon>Hyellaceae</taxon>
        <taxon>Waterburya</taxon>
        <taxon>Waterburya agarophytonicola</taxon>
    </lineage>
</organism>